<dbReference type="Proteomes" id="UP000199648">
    <property type="component" value="Unassembled WGS sequence"/>
</dbReference>
<dbReference type="AlphaFoldDB" id="A0A1G5PKB9"/>
<dbReference type="OrthoDB" id="9770072at2"/>
<proteinExistence type="predicted"/>
<evidence type="ECO:0008006" key="3">
    <source>
        <dbReference type="Google" id="ProtNLM"/>
    </source>
</evidence>
<evidence type="ECO:0000313" key="1">
    <source>
        <dbReference type="EMBL" id="SCZ49898.1"/>
    </source>
</evidence>
<dbReference type="EMBL" id="FMWD01000001">
    <property type="protein sequence ID" value="SCZ49898.1"/>
    <property type="molecule type" value="Genomic_DNA"/>
</dbReference>
<protein>
    <recommendedName>
        <fullName evidence="3">Sulfur reduction protein DsrS</fullName>
    </recommendedName>
</protein>
<accession>A0A1G5PKB9</accession>
<name>A0A1G5PKB9_9GAMM</name>
<dbReference type="STRING" id="415747.SAMN03097708_00289"/>
<dbReference type="RefSeq" id="WP_092991843.1">
    <property type="nucleotide sequence ID" value="NZ_FMWD01000001.1"/>
</dbReference>
<evidence type="ECO:0000313" key="2">
    <source>
        <dbReference type="Proteomes" id="UP000199648"/>
    </source>
</evidence>
<organism evidence="1 2">
    <name type="scientific">Thiohalomonas denitrificans</name>
    <dbReference type="NCBI Taxonomy" id="415747"/>
    <lineage>
        <taxon>Bacteria</taxon>
        <taxon>Pseudomonadati</taxon>
        <taxon>Pseudomonadota</taxon>
        <taxon>Gammaproteobacteria</taxon>
        <taxon>Thiohalomonadales</taxon>
        <taxon>Thiohalomonadaceae</taxon>
        <taxon>Thiohalomonas</taxon>
    </lineage>
</organism>
<reference evidence="1 2" key="1">
    <citation type="submission" date="2016-10" db="EMBL/GenBank/DDBJ databases">
        <authorList>
            <person name="de Groot N.N."/>
        </authorList>
    </citation>
    <scope>NUCLEOTIDE SEQUENCE [LARGE SCALE GENOMIC DNA]</scope>
    <source>
        <strain evidence="1 2">HLD2</strain>
    </source>
</reference>
<sequence length="379" mass="42178">MKSSRRQNVELSSEDALRLNVLIANAEAVRIDEGAMTVYGLNGEQEMKVPLNPTCRSDKYLTCVRETLAAVVLDSPGGYPVFLRRWTRMGQVDNEQLDRLLKIGEPEAVMAVVCSPGLDNELARRAWWVAPYSEHARRMLERPQIVRSEMGRILAEHLVEHLPFETEHRDILDTVRLVLQPDLLSEERRLRLWEAGRSRKTYRVGFLEAVPDDLPEPMQARHDLAAAQTALGPLAEAGNPYAVLLLKLLDSSGQTFLAVALDALRRPADQEVVGALLNAIGRYLAAARRNPEQLREIETVQEQAESMLSEPDEELAAVLAAVPELQTELRAMLELAHIDEGVVIPVFALSDAIGTVMRKKIEPVTTPVNRAVSILRATG</sequence>
<keyword evidence="2" id="KW-1185">Reference proteome</keyword>
<gene>
    <name evidence="1" type="ORF">SAMN03097708_00289</name>
</gene>